<dbReference type="PROSITE" id="PS51007">
    <property type="entry name" value="CYTC"/>
    <property type="match status" value="1"/>
</dbReference>
<keyword evidence="3 4" id="KW-0408">Iron</keyword>
<accession>A0ABU3MZ46</accession>
<keyword evidence="1 4" id="KW-0349">Heme</keyword>
<evidence type="ECO:0000256" key="1">
    <source>
        <dbReference type="ARBA" id="ARBA00022617"/>
    </source>
</evidence>
<feature type="region of interest" description="Disordered" evidence="5">
    <location>
        <begin position="128"/>
        <end position="151"/>
    </location>
</feature>
<dbReference type="EMBL" id="JALMLT010000001">
    <property type="protein sequence ID" value="MDT8757296.1"/>
    <property type="molecule type" value="Genomic_DNA"/>
</dbReference>
<evidence type="ECO:0000256" key="2">
    <source>
        <dbReference type="ARBA" id="ARBA00022723"/>
    </source>
</evidence>
<dbReference type="Gene3D" id="1.10.760.10">
    <property type="entry name" value="Cytochrome c-like domain"/>
    <property type="match status" value="1"/>
</dbReference>
<sequence>MSLLGACALLLASCSEESRTLAADLPQTAPKGSQDPRAAKYERNVYQVSQGGRYFTWYGCGGCHGSDAGGALNLNDKIWVHGSNFDQVYGYIAGGHAGALAQYGERIPAEQLWQITAYVRTLPQLTPEKRRRQDMDQIGEPQGAKWTGPVQ</sequence>
<name>A0ABU3MZ46_9SPHN</name>
<organism evidence="7">
    <name type="scientific">Sphingomonas psychrotolerans</name>
    <dbReference type="NCBI Taxonomy" id="1327635"/>
    <lineage>
        <taxon>Bacteria</taxon>
        <taxon>Pseudomonadati</taxon>
        <taxon>Pseudomonadota</taxon>
        <taxon>Alphaproteobacteria</taxon>
        <taxon>Sphingomonadales</taxon>
        <taxon>Sphingomonadaceae</taxon>
        <taxon>Sphingomonas</taxon>
    </lineage>
</organism>
<evidence type="ECO:0000313" key="7">
    <source>
        <dbReference type="EMBL" id="MDT8757296.1"/>
    </source>
</evidence>
<dbReference type="InterPro" id="IPR036909">
    <property type="entry name" value="Cyt_c-like_dom_sf"/>
</dbReference>
<evidence type="ECO:0000259" key="6">
    <source>
        <dbReference type="PROSITE" id="PS51007"/>
    </source>
</evidence>
<proteinExistence type="predicted"/>
<feature type="domain" description="Cytochrome c" evidence="6">
    <location>
        <begin position="46"/>
        <end position="123"/>
    </location>
</feature>
<evidence type="ECO:0000256" key="3">
    <source>
        <dbReference type="ARBA" id="ARBA00023004"/>
    </source>
</evidence>
<comment type="caution">
    <text evidence="7">The sequence shown here is derived from an EMBL/GenBank/DDBJ whole genome shotgun (WGS) entry which is preliminary data.</text>
</comment>
<dbReference type="SUPFAM" id="SSF46626">
    <property type="entry name" value="Cytochrome c"/>
    <property type="match status" value="1"/>
</dbReference>
<evidence type="ECO:0000256" key="5">
    <source>
        <dbReference type="SAM" id="MobiDB-lite"/>
    </source>
</evidence>
<reference evidence="7" key="1">
    <citation type="submission" date="2022-04" db="EMBL/GenBank/DDBJ databases">
        <title>Tomato heritable bacteria conferring resistance against bacterial wilt.</title>
        <authorList>
            <person name="Yin J."/>
        </authorList>
    </citation>
    <scope>NUCLEOTIDE SEQUENCE</scope>
    <source>
        <strain evidence="7">Cra20</strain>
    </source>
</reference>
<gene>
    <name evidence="7" type="ORF">MZO42_01170</name>
</gene>
<protein>
    <submittedName>
        <fullName evidence="7">Cytochrome c</fullName>
    </submittedName>
</protein>
<dbReference type="InterPro" id="IPR009056">
    <property type="entry name" value="Cyt_c-like_dom"/>
</dbReference>
<evidence type="ECO:0000256" key="4">
    <source>
        <dbReference type="PROSITE-ProRule" id="PRU00433"/>
    </source>
</evidence>
<keyword evidence="2 4" id="KW-0479">Metal-binding</keyword>